<dbReference type="AlphaFoldDB" id="A0A928UZT1"/>
<keyword evidence="5" id="KW-1185">Reference proteome</keyword>
<reference evidence="4" key="1">
    <citation type="submission" date="2018-07" db="EMBL/GenBank/DDBJ databases">
        <title>Genome assembly of strain Ka43.</title>
        <authorList>
            <person name="Kukolya J."/>
            <person name="Nagy I."/>
            <person name="Horvath B."/>
            <person name="Toth A."/>
        </authorList>
    </citation>
    <scope>NUCLEOTIDE SEQUENCE</scope>
    <source>
        <strain evidence="4">KB43</strain>
    </source>
</reference>
<protein>
    <submittedName>
        <fullName evidence="4">Uncharacterized protein</fullName>
    </submittedName>
</protein>
<dbReference type="EMBL" id="PRDL01000001">
    <property type="protein sequence ID" value="MBE8716093.1"/>
    <property type="molecule type" value="Genomic_DNA"/>
</dbReference>
<evidence type="ECO:0000313" key="4">
    <source>
        <dbReference type="EMBL" id="MBE8716093.1"/>
    </source>
</evidence>
<evidence type="ECO:0000313" key="5">
    <source>
        <dbReference type="Proteomes" id="UP000652567"/>
    </source>
</evidence>
<comment type="caution">
    <text evidence="4">The sequence shown here is derived from an EMBL/GenBank/DDBJ whole genome shotgun (WGS) entry which is preliminary data.</text>
</comment>
<dbReference type="Pfam" id="PF03128">
    <property type="entry name" value="CXCXC"/>
    <property type="match status" value="1"/>
</dbReference>
<evidence type="ECO:0000256" key="3">
    <source>
        <dbReference type="ARBA" id="ARBA00022729"/>
    </source>
</evidence>
<dbReference type="Proteomes" id="UP000652567">
    <property type="component" value="Unassembled WGS sequence"/>
</dbReference>
<keyword evidence="3" id="KW-0732">Signal</keyword>
<accession>A0A928UZT1</accession>
<dbReference type="GO" id="GO:0005576">
    <property type="term" value="C:extracellular region"/>
    <property type="evidence" value="ECO:0007669"/>
    <property type="project" value="UniProtKB-SubCell"/>
</dbReference>
<evidence type="ECO:0000256" key="2">
    <source>
        <dbReference type="ARBA" id="ARBA00022525"/>
    </source>
</evidence>
<sequence>MASGRYFDLHACGCECSSLRRTSPVHWYP</sequence>
<comment type="subcellular location">
    <subcellularLocation>
        <location evidence="1">Secreted</location>
    </subcellularLocation>
</comment>
<evidence type="ECO:0000256" key="1">
    <source>
        <dbReference type="ARBA" id="ARBA00004613"/>
    </source>
</evidence>
<dbReference type="InterPro" id="IPR004153">
    <property type="entry name" value="CXCXC_repeat"/>
</dbReference>
<name>A0A928UZT1_9GAMM</name>
<keyword evidence="2" id="KW-0964">Secreted</keyword>
<organism evidence="4 5">
    <name type="scientific">Cellvibrio polysaccharolyticus</name>
    <dbReference type="NCBI Taxonomy" id="2082724"/>
    <lineage>
        <taxon>Bacteria</taxon>
        <taxon>Pseudomonadati</taxon>
        <taxon>Pseudomonadota</taxon>
        <taxon>Gammaproteobacteria</taxon>
        <taxon>Cellvibrionales</taxon>
        <taxon>Cellvibrionaceae</taxon>
        <taxon>Cellvibrio</taxon>
    </lineage>
</organism>
<gene>
    <name evidence="4" type="ORF">C4F51_02695</name>
</gene>
<proteinExistence type="predicted"/>